<evidence type="ECO:0000313" key="1">
    <source>
        <dbReference type="EMBL" id="NGY06667.1"/>
    </source>
</evidence>
<dbReference type="EMBL" id="JAAMOW010000010">
    <property type="protein sequence ID" value="NGY06667.1"/>
    <property type="molecule type" value="Genomic_DNA"/>
</dbReference>
<name>A0A6M2BXW9_9GAMM</name>
<evidence type="ECO:0000313" key="2">
    <source>
        <dbReference type="Proteomes" id="UP000472676"/>
    </source>
</evidence>
<dbReference type="RefSeq" id="WP_166260711.1">
    <property type="nucleotide sequence ID" value="NZ_JAAMOW010000010.1"/>
</dbReference>
<dbReference type="SUPFAM" id="SSF46689">
    <property type="entry name" value="Homeodomain-like"/>
    <property type="match status" value="1"/>
</dbReference>
<sequence length="180" mass="19938">MHDAEQIRRKLSRAARRLVDQTGAAVTAADLAAAATLPPATIGQVYGDFETLLCELLGQMHDEVRDLIANLTLNMPAGRSRLKLAVDAYLQALFERPALRALASRLRFHPQGAQLIRQRVHGFNLLLQMELKNIGWRQPDALARLATAAIIEIGLAEAEAGHPLPELRETLLNYFDTESR</sequence>
<keyword evidence="2" id="KW-1185">Reference proteome</keyword>
<organism evidence="1 2">
    <name type="scientific">Solimonas terrae</name>
    <dbReference type="NCBI Taxonomy" id="1396819"/>
    <lineage>
        <taxon>Bacteria</taxon>
        <taxon>Pseudomonadati</taxon>
        <taxon>Pseudomonadota</taxon>
        <taxon>Gammaproteobacteria</taxon>
        <taxon>Nevskiales</taxon>
        <taxon>Nevskiaceae</taxon>
        <taxon>Solimonas</taxon>
    </lineage>
</organism>
<dbReference type="Proteomes" id="UP000472676">
    <property type="component" value="Unassembled WGS sequence"/>
</dbReference>
<evidence type="ECO:0008006" key="3">
    <source>
        <dbReference type="Google" id="ProtNLM"/>
    </source>
</evidence>
<dbReference type="InterPro" id="IPR009057">
    <property type="entry name" value="Homeodomain-like_sf"/>
</dbReference>
<dbReference type="AlphaFoldDB" id="A0A6M2BXW9"/>
<protein>
    <recommendedName>
        <fullName evidence="3">TetR/AcrR family transcriptional regulator</fullName>
    </recommendedName>
</protein>
<proteinExistence type="predicted"/>
<dbReference type="Gene3D" id="1.10.357.10">
    <property type="entry name" value="Tetracycline Repressor, domain 2"/>
    <property type="match status" value="1"/>
</dbReference>
<comment type="caution">
    <text evidence="1">The sequence shown here is derived from an EMBL/GenBank/DDBJ whole genome shotgun (WGS) entry which is preliminary data.</text>
</comment>
<gene>
    <name evidence="1" type="ORF">G7Y85_17985</name>
</gene>
<accession>A0A6M2BXW9</accession>
<reference evidence="1 2" key="1">
    <citation type="journal article" date="2014" name="Int. J. Syst. Evol. Microbiol.">
        <title>Solimonas terrae sp. nov., isolated from soil.</title>
        <authorList>
            <person name="Kim S.J."/>
            <person name="Moon J.Y."/>
            <person name="Weon H.Y."/>
            <person name="Ahn J.H."/>
            <person name="Chen W.M."/>
            <person name="Kwon S.W."/>
        </authorList>
    </citation>
    <scope>NUCLEOTIDE SEQUENCE [LARGE SCALE GENOMIC DNA]</scope>
    <source>
        <strain evidence="1 2">KIS83-12</strain>
    </source>
</reference>